<evidence type="ECO:0000313" key="1">
    <source>
        <dbReference type="EMBL" id="KZN89521.1"/>
    </source>
</evidence>
<dbReference type="GO" id="GO:0005634">
    <property type="term" value="C:nucleus"/>
    <property type="evidence" value="ECO:0007669"/>
    <property type="project" value="TreeGrafter"/>
</dbReference>
<reference evidence="1" key="1">
    <citation type="journal article" date="2014" name="Genome Announc.">
        <title>Complete sequencing and chromosome-scale genome assembly of the industrial progenitor strain P2niaD18 from the penicillin producer Penicillium chrysogenum.</title>
        <authorList>
            <person name="Specht T."/>
            <person name="Dahlmann T.A."/>
            <person name="Zadra I."/>
            <person name="Kurnsteiner H."/>
            <person name="Kuck U."/>
        </authorList>
    </citation>
    <scope>NUCLEOTIDE SEQUENCE [LARGE SCALE GENOMIC DNA]</scope>
    <source>
        <strain evidence="1">P2niaD18</strain>
    </source>
</reference>
<dbReference type="AlphaFoldDB" id="A0A167UQQ8"/>
<dbReference type="GO" id="GO:0009074">
    <property type="term" value="P:aromatic amino acid family catabolic process"/>
    <property type="evidence" value="ECO:0007669"/>
    <property type="project" value="TreeGrafter"/>
</dbReference>
<gene>
    <name evidence="1" type="ORF">EN45_081320</name>
</gene>
<dbReference type="EMBL" id="CM002799">
    <property type="protein sequence ID" value="KZN89521.1"/>
    <property type="molecule type" value="Genomic_DNA"/>
</dbReference>
<dbReference type="PANTHER" id="PTHR31644:SF4">
    <property type="entry name" value="ZN(II)2CYS6 TRANSCRIPTION FACTOR (EUROFUNG)"/>
    <property type="match status" value="1"/>
</dbReference>
<dbReference type="GO" id="GO:0045944">
    <property type="term" value="P:positive regulation of transcription by RNA polymerase II"/>
    <property type="evidence" value="ECO:0007669"/>
    <property type="project" value="TreeGrafter"/>
</dbReference>
<organism evidence="1">
    <name type="scientific">Penicillium chrysogenum</name>
    <name type="common">Penicillium notatum</name>
    <dbReference type="NCBI Taxonomy" id="5076"/>
    <lineage>
        <taxon>Eukaryota</taxon>
        <taxon>Fungi</taxon>
        <taxon>Dikarya</taxon>
        <taxon>Ascomycota</taxon>
        <taxon>Pezizomycotina</taxon>
        <taxon>Eurotiomycetes</taxon>
        <taxon>Eurotiomycetidae</taxon>
        <taxon>Eurotiales</taxon>
        <taxon>Aspergillaceae</taxon>
        <taxon>Penicillium</taxon>
        <taxon>Penicillium chrysogenum species complex</taxon>
    </lineage>
</organism>
<sequence>MISSRYHTLPGVGGSSRSFFIHHRLWQHCQHLLLRITLGQEKISKAKTRTIGSIEALLLMSEWHPRALQFPPEADGWDSDFLLTNPDIRDPPSLNEDIPVSSRWREDVVEPTKRFERMSWMVLNSALALAHELGVFDSSARLPKQDDLVDLDAERYLEYIESIDRDWLLFMNAWIELMKLTSSVTDTLFPLMNISSSAGSSDTFIPVLERKQVLLASWQQRYLHISDSSFPYTDTLFIEYQHLRILTNSIGMQRIVQRVLQSQTLSSSQRDSVIDSSFVERARQLNITAREYGFIEEVIDGCCQTLDKITLLGGSLHFSPMRILFRTISASIFLMKALALGVRNSKLQEALQILDRAISTLQDSSQDDMHLKSHYAALLQVQVLRLRESLVSSYSGVGNDLPFPNSYGDMSTMDLGDLDVTMNDWLSLPLDPSMAPFGSTEGDFGVRMDGVDLDLDFLWQLPL</sequence>
<dbReference type="GO" id="GO:0000981">
    <property type="term" value="F:DNA-binding transcription factor activity, RNA polymerase II-specific"/>
    <property type="evidence" value="ECO:0007669"/>
    <property type="project" value="TreeGrafter"/>
</dbReference>
<protein>
    <submittedName>
        <fullName evidence="1">Transcriptional activator</fullName>
    </submittedName>
</protein>
<dbReference type="PANTHER" id="PTHR31644">
    <property type="entry name" value="TRANSCRIPTIONAL ACTIVATOR ARO80-RELATED"/>
    <property type="match status" value="1"/>
</dbReference>
<name>A0A167UQQ8_PENCH</name>
<proteinExistence type="predicted"/>
<dbReference type="InterPro" id="IPR052780">
    <property type="entry name" value="AAA_Catabolism_Regulators"/>
</dbReference>
<accession>A0A167UQQ8</accession>
<dbReference type="Proteomes" id="UP000076449">
    <property type="component" value="Chromosome II"/>
</dbReference>